<dbReference type="PROSITE" id="PS51257">
    <property type="entry name" value="PROKAR_LIPOPROTEIN"/>
    <property type="match status" value="1"/>
</dbReference>
<dbReference type="RefSeq" id="WP_310076115.1">
    <property type="nucleotide sequence ID" value="NZ_JAVDVX010000010.1"/>
</dbReference>
<name>A0ABU1V3Z0_9GAMM</name>
<keyword evidence="3" id="KW-1185">Reference proteome</keyword>
<evidence type="ECO:0000313" key="2">
    <source>
        <dbReference type="EMBL" id="MDR7092092.1"/>
    </source>
</evidence>
<feature type="signal peptide" evidence="1">
    <location>
        <begin position="1"/>
        <end position="22"/>
    </location>
</feature>
<evidence type="ECO:0000313" key="3">
    <source>
        <dbReference type="Proteomes" id="UP001253595"/>
    </source>
</evidence>
<gene>
    <name evidence="2" type="ORF">J2X05_004132</name>
</gene>
<accession>A0ABU1V3Z0</accession>
<comment type="caution">
    <text evidence="2">The sequence shown here is derived from an EMBL/GenBank/DDBJ whole genome shotgun (WGS) entry which is preliminary data.</text>
</comment>
<evidence type="ECO:0000256" key="1">
    <source>
        <dbReference type="SAM" id="SignalP"/>
    </source>
</evidence>
<reference evidence="2 3" key="1">
    <citation type="submission" date="2023-07" db="EMBL/GenBank/DDBJ databases">
        <title>Sorghum-associated microbial communities from plants grown in Nebraska, USA.</title>
        <authorList>
            <person name="Schachtman D."/>
        </authorList>
    </citation>
    <scope>NUCLEOTIDE SEQUENCE [LARGE SCALE GENOMIC DNA]</scope>
    <source>
        <strain evidence="2 3">BE190</strain>
    </source>
</reference>
<dbReference type="Pfam" id="PF11216">
    <property type="entry name" value="DUF3012"/>
    <property type="match status" value="1"/>
</dbReference>
<evidence type="ECO:0008006" key="4">
    <source>
        <dbReference type="Google" id="ProtNLM"/>
    </source>
</evidence>
<organism evidence="2 3">
    <name type="scientific">Cellvibrio fibrivorans</name>
    <dbReference type="NCBI Taxonomy" id="126350"/>
    <lineage>
        <taxon>Bacteria</taxon>
        <taxon>Pseudomonadati</taxon>
        <taxon>Pseudomonadota</taxon>
        <taxon>Gammaproteobacteria</taxon>
        <taxon>Cellvibrionales</taxon>
        <taxon>Cellvibrionaceae</taxon>
        <taxon>Cellvibrio</taxon>
    </lineage>
</organism>
<protein>
    <recommendedName>
        <fullName evidence="4">DUF3012 domain-containing protein</fullName>
    </recommendedName>
</protein>
<dbReference type="InterPro" id="IPR021379">
    <property type="entry name" value="DUF3012"/>
</dbReference>
<feature type="chain" id="PRO_5045763550" description="DUF3012 domain-containing protein" evidence="1">
    <location>
        <begin position="23"/>
        <end position="59"/>
    </location>
</feature>
<keyword evidence="1" id="KW-0732">Signal</keyword>
<sequence>MPTFLRMVKLLLVVTLVHLVSACAPKVGSPEWCKSIEEKPKGELTMNEAKDYAKHCVFK</sequence>
<dbReference type="EMBL" id="JAVDVX010000010">
    <property type="protein sequence ID" value="MDR7092092.1"/>
    <property type="molecule type" value="Genomic_DNA"/>
</dbReference>
<proteinExistence type="predicted"/>
<dbReference type="Proteomes" id="UP001253595">
    <property type="component" value="Unassembled WGS sequence"/>
</dbReference>